<gene>
    <name evidence="2" type="ORF">HMPREF9470_03367</name>
</gene>
<dbReference type="InterPro" id="IPR005079">
    <property type="entry name" value="Peptidase_C45_hydrolase"/>
</dbReference>
<dbReference type="InterPro" id="IPR047801">
    <property type="entry name" value="Peptidase_C45"/>
</dbReference>
<dbReference type="NCBIfam" id="NF040521">
    <property type="entry name" value="C45_proenzyme"/>
    <property type="match status" value="1"/>
</dbReference>
<evidence type="ECO:0000313" key="2">
    <source>
        <dbReference type="EMBL" id="KMW17886.1"/>
    </source>
</evidence>
<feature type="domain" description="Peptidase C45 hydrolase" evidence="1">
    <location>
        <begin position="117"/>
        <end position="343"/>
    </location>
</feature>
<dbReference type="Gene3D" id="1.10.10.2120">
    <property type="match status" value="1"/>
</dbReference>
<dbReference type="AlphaFoldDB" id="A0A0J9C0I2"/>
<dbReference type="RefSeq" id="WP_048930263.1">
    <property type="nucleotide sequence ID" value="NZ_KQ235879.1"/>
</dbReference>
<proteinExistence type="predicted"/>
<dbReference type="Proteomes" id="UP000037392">
    <property type="component" value="Unassembled WGS sequence"/>
</dbReference>
<reference evidence="2 3" key="1">
    <citation type="submission" date="2011-04" db="EMBL/GenBank/DDBJ databases">
        <title>The Genome Sequence of Clostridium citroniae WAL-19142.</title>
        <authorList>
            <consortium name="The Broad Institute Genome Sequencing Platform"/>
            <person name="Earl A."/>
            <person name="Ward D."/>
            <person name="Feldgarden M."/>
            <person name="Gevers D."/>
            <person name="Warren Y.A."/>
            <person name="Tyrrell K.L."/>
            <person name="Citron D.M."/>
            <person name="Goldstein E.J."/>
            <person name="Daigneault M."/>
            <person name="Allen-Vercoe E."/>
            <person name="Young S.K."/>
            <person name="Zeng Q."/>
            <person name="Gargeya S."/>
            <person name="Fitzgerald M."/>
            <person name="Haas B."/>
            <person name="Abouelleil A."/>
            <person name="Alvarado L."/>
            <person name="Arachchi H.M."/>
            <person name="Berlin A."/>
            <person name="Brown A."/>
            <person name="Chapman S.B."/>
            <person name="Chen Z."/>
            <person name="Dunbar C."/>
            <person name="Freedman E."/>
            <person name="Gearin G."/>
            <person name="Gellesch M."/>
            <person name="Goldberg J."/>
            <person name="Griggs A."/>
            <person name="Gujja S."/>
            <person name="Heilman E.R."/>
            <person name="Heiman D."/>
            <person name="Howarth C."/>
            <person name="Larson L."/>
            <person name="Lui A."/>
            <person name="MacDonald P.J."/>
            <person name="Mehta T."/>
            <person name="Montmayeur A."/>
            <person name="Murphy C."/>
            <person name="Neiman D."/>
            <person name="Pearson M."/>
            <person name="Priest M."/>
            <person name="Roberts A."/>
            <person name="Saif S."/>
            <person name="Shea T."/>
            <person name="Shenoy N."/>
            <person name="Sisk P."/>
            <person name="Stolte C."/>
            <person name="Sykes S."/>
            <person name="White J."/>
            <person name="Yandava C."/>
            <person name="Wortman J."/>
            <person name="Nusbaum C."/>
            <person name="Birren B."/>
        </authorList>
    </citation>
    <scope>NUCLEOTIDE SEQUENCE [LARGE SCALE GENOMIC DNA]</scope>
    <source>
        <strain evidence="2 3">WAL-19142</strain>
    </source>
</reference>
<comment type="caution">
    <text evidence="2">The sequence shown here is derived from an EMBL/GenBank/DDBJ whole genome shotgun (WGS) entry which is preliminary data.</text>
</comment>
<sequence>MAFKEICAAGSSYEMGLAHGSKAKDMVAGTIDYYRQKFEPIWNCSWAEIKEFSNQYYDLIQADFPQYIEEMRGICHGSGQQFDDILAINCHYEIARKGGLTEHSCSVIGVESGRSADGRTYMAENWDYGVFQKHNTIILKLTLPDDTRICMVTEAGIIGRMGFNSSGIGYCGNTLKNDHVGLKLPLHLMKRLILEQHTLEDVRRMVHTFGTGSSFNILAGSSRDGICDFEVDSRQATELLPANGLMLHTNHFLASGLNTDREYIKYLKNESVLRYDSLKQSLEHLERISFQDIKKALVQHGNHPHGVCTHADQALPVRKQWATICSLVMDLTEQTMYICEGNPCGHTYLETKLP</sequence>
<dbReference type="PATRIC" id="fig|742734.4.peg.3609"/>
<dbReference type="InterPro" id="IPR047794">
    <property type="entry name" value="C45_proenzyme-like"/>
</dbReference>
<dbReference type="Gene3D" id="3.60.60.10">
    <property type="entry name" value="Penicillin V Acylase, Chain A"/>
    <property type="match status" value="1"/>
</dbReference>
<name>A0A0J9C0I2_9FIRM</name>
<evidence type="ECO:0000259" key="1">
    <source>
        <dbReference type="Pfam" id="PF03417"/>
    </source>
</evidence>
<organism evidence="2 3">
    <name type="scientific">[Clostridium] citroniae WAL-19142</name>
    <dbReference type="NCBI Taxonomy" id="742734"/>
    <lineage>
        <taxon>Bacteria</taxon>
        <taxon>Bacillati</taxon>
        <taxon>Bacillota</taxon>
        <taxon>Clostridia</taxon>
        <taxon>Lachnospirales</taxon>
        <taxon>Lachnospiraceae</taxon>
        <taxon>Enterocloster</taxon>
    </lineage>
</organism>
<accession>A0A0J9C0I2</accession>
<dbReference type="Pfam" id="PF03417">
    <property type="entry name" value="AAT"/>
    <property type="match status" value="1"/>
</dbReference>
<dbReference type="PANTHER" id="PTHR34180:SF1">
    <property type="entry name" value="BETA-ALANYL-DOPAMINE_CARCININE HYDROLASE"/>
    <property type="match status" value="1"/>
</dbReference>
<dbReference type="PANTHER" id="PTHR34180">
    <property type="entry name" value="PEPTIDASE C45"/>
    <property type="match status" value="1"/>
</dbReference>
<protein>
    <recommendedName>
        <fullName evidence="1">Peptidase C45 hydrolase domain-containing protein</fullName>
    </recommendedName>
</protein>
<dbReference type="OrthoDB" id="8109453at2"/>
<dbReference type="EMBL" id="ADLK01000025">
    <property type="protein sequence ID" value="KMW17886.1"/>
    <property type="molecule type" value="Genomic_DNA"/>
</dbReference>
<evidence type="ECO:0000313" key="3">
    <source>
        <dbReference type="Proteomes" id="UP000037392"/>
    </source>
</evidence>
<dbReference type="GeneID" id="93165618"/>